<keyword evidence="2" id="KW-1185">Reference proteome</keyword>
<reference evidence="1" key="1">
    <citation type="submission" date="2021-06" db="EMBL/GenBank/DDBJ databases">
        <authorList>
            <person name="Kallberg Y."/>
            <person name="Tangrot J."/>
            <person name="Rosling A."/>
        </authorList>
    </citation>
    <scope>NUCLEOTIDE SEQUENCE</scope>
    <source>
        <strain evidence="1">IL203A</strain>
    </source>
</reference>
<gene>
    <name evidence="1" type="ORF">DHETER_LOCUS4553</name>
</gene>
<sequence>MESENLTEKEDLDIKRKFLEADSIIKKTELKTLSMLQSNYCSTLIDVREITKKAVSTQFSGFSGSITMHSGSSTNELPSKMTDLL</sequence>
<dbReference type="EMBL" id="CAJVPU010004593">
    <property type="protein sequence ID" value="CAG8535300.1"/>
    <property type="molecule type" value="Genomic_DNA"/>
</dbReference>
<name>A0ACA9LMK4_9GLOM</name>
<organism evidence="1 2">
    <name type="scientific">Dentiscutata heterogama</name>
    <dbReference type="NCBI Taxonomy" id="1316150"/>
    <lineage>
        <taxon>Eukaryota</taxon>
        <taxon>Fungi</taxon>
        <taxon>Fungi incertae sedis</taxon>
        <taxon>Mucoromycota</taxon>
        <taxon>Glomeromycotina</taxon>
        <taxon>Glomeromycetes</taxon>
        <taxon>Diversisporales</taxon>
        <taxon>Gigasporaceae</taxon>
        <taxon>Dentiscutata</taxon>
    </lineage>
</organism>
<feature type="non-terminal residue" evidence="1">
    <location>
        <position position="85"/>
    </location>
</feature>
<evidence type="ECO:0000313" key="2">
    <source>
        <dbReference type="Proteomes" id="UP000789702"/>
    </source>
</evidence>
<proteinExistence type="predicted"/>
<accession>A0ACA9LMK4</accession>
<feature type="non-terminal residue" evidence="1">
    <location>
        <position position="1"/>
    </location>
</feature>
<protein>
    <submittedName>
        <fullName evidence="1">13909_t:CDS:1</fullName>
    </submittedName>
</protein>
<comment type="caution">
    <text evidence="1">The sequence shown here is derived from an EMBL/GenBank/DDBJ whole genome shotgun (WGS) entry which is preliminary data.</text>
</comment>
<dbReference type="Proteomes" id="UP000789702">
    <property type="component" value="Unassembled WGS sequence"/>
</dbReference>
<evidence type="ECO:0000313" key="1">
    <source>
        <dbReference type="EMBL" id="CAG8535300.1"/>
    </source>
</evidence>